<feature type="compositionally biased region" description="Polar residues" evidence="6">
    <location>
        <begin position="54"/>
        <end position="64"/>
    </location>
</feature>
<feature type="coiled-coil region" evidence="5">
    <location>
        <begin position="408"/>
        <end position="435"/>
    </location>
</feature>
<dbReference type="PROSITE" id="PS50831">
    <property type="entry name" value="SOHO"/>
    <property type="match status" value="1"/>
</dbReference>
<dbReference type="Pfam" id="PF02208">
    <property type="entry name" value="Sorb"/>
    <property type="match status" value="1"/>
</dbReference>
<dbReference type="CTD" id="108712698"/>
<dbReference type="GO" id="GO:0070161">
    <property type="term" value="C:anchoring junction"/>
    <property type="evidence" value="ECO:0007669"/>
    <property type="project" value="UniProtKB-SubCell"/>
</dbReference>
<protein>
    <submittedName>
        <fullName evidence="10 11">Sorbin and SH3 domain-containing protein 2 isoform X1</fullName>
    </submittedName>
</protein>
<gene>
    <name evidence="10 11" type="primary">LOC108712698</name>
</gene>
<dbReference type="STRING" id="8355.A0A1L8GRK6"/>
<feature type="domain" description="SH3" evidence="7">
    <location>
        <begin position="593"/>
        <end position="652"/>
    </location>
</feature>
<feature type="compositionally biased region" description="Polar residues" evidence="6">
    <location>
        <begin position="201"/>
        <end position="222"/>
    </location>
</feature>
<dbReference type="CDD" id="cd11780">
    <property type="entry name" value="SH3_Sorbs_3"/>
    <property type="match status" value="1"/>
</dbReference>
<evidence type="ECO:0000313" key="11">
    <source>
        <dbReference type="RefSeq" id="XP_018110532.1"/>
    </source>
</evidence>
<dbReference type="Pfam" id="PF14604">
    <property type="entry name" value="SH3_9"/>
    <property type="match status" value="2"/>
</dbReference>
<feature type="compositionally biased region" description="Polar residues" evidence="6">
    <location>
        <begin position="153"/>
        <end position="182"/>
    </location>
</feature>
<keyword evidence="5" id="KW-0175">Coiled coil</keyword>
<feature type="region of interest" description="Disordered" evidence="6">
    <location>
        <begin position="26"/>
        <end position="69"/>
    </location>
</feature>
<dbReference type="RefSeq" id="XP_018110530.1">
    <property type="nucleotide sequence ID" value="XM_018255041.2"/>
</dbReference>
<feature type="compositionally biased region" description="Basic and acidic residues" evidence="6">
    <location>
        <begin position="36"/>
        <end position="53"/>
    </location>
</feature>
<dbReference type="SUPFAM" id="SSF50044">
    <property type="entry name" value="SH3-domain"/>
    <property type="match status" value="2"/>
</dbReference>
<dbReference type="InterPro" id="IPR036028">
    <property type="entry name" value="SH3-like_dom_sf"/>
</dbReference>
<feature type="compositionally biased region" description="Basic and acidic residues" evidence="6">
    <location>
        <begin position="123"/>
        <end position="151"/>
    </location>
</feature>
<accession>A0A1L8GRK6</accession>
<keyword evidence="3" id="KW-0965">Cell junction</keyword>
<evidence type="ECO:0000256" key="6">
    <source>
        <dbReference type="SAM" id="MobiDB-lite"/>
    </source>
</evidence>
<organism evidence="11">
    <name type="scientific">Xenopus laevis</name>
    <name type="common">African clawed frog</name>
    <dbReference type="NCBI Taxonomy" id="8355"/>
    <lineage>
        <taxon>Eukaryota</taxon>
        <taxon>Metazoa</taxon>
        <taxon>Chordata</taxon>
        <taxon>Craniata</taxon>
        <taxon>Vertebrata</taxon>
        <taxon>Euteleostomi</taxon>
        <taxon>Amphibia</taxon>
        <taxon>Batrachia</taxon>
        <taxon>Anura</taxon>
        <taxon>Pipoidea</taxon>
        <taxon>Pipidae</taxon>
        <taxon>Xenopodinae</taxon>
        <taxon>Xenopus</taxon>
        <taxon>Xenopus</taxon>
    </lineage>
</organism>
<dbReference type="GeneID" id="108712698"/>
<keyword evidence="2 4" id="KW-0728">SH3 domain</keyword>
<dbReference type="RefSeq" id="XP_018110532.1">
    <property type="nucleotide sequence ID" value="XM_018255043.2"/>
</dbReference>
<evidence type="ECO:0000259" key="7">
    <source>
        <dbReference type="PROSITE" id="PS50002"/>
    </source>
</evidence>
<dbReference type="OMA" id="CEAREQI"/>
<evidence type="ECO:0000256" key="3">
    <source>
        <dbReference type="ARBA" id="ARBA00022949"/>
    </source>
</evidence>
<evidence type="ECO:0000259" key="8">
    <source>
        <dbReference type="PROSITE" id="PS50831"/>
    </source>
</evidence>
<dbReference type="PaxDb" id="8355-A0A1L8GRK6"/>
<feature type="compositionally biased region" description="Polar residues" evidence="6">
    <location>
        <begin position="276"/>
        <end position="326"/>
    </location>
</feature>
<evidence type="ECO:0000313" key="10">
    <source>
        <dbReference type="RefSeq" id="XP_018110530.1"/>
    </source>
</evidence>
<keyword evidence="9" id="KW-1185">Reference proteome</keyword>
<dbReference type="InterPro" id="IPR003127">
    <property type="entry name" value="SoHo_dom"/>
</dbReference>
<evidence type="ECO:0000313" key="9">
    <source>
        <dbReference type="Proteomes" id="UP000186698"/>
    </source>
</evidence>
<evidence type="ECO:0000256" key="2">
    <source>
        <dbReference type="ARBA" id="ARBA00022443"/>
    </source>
</evidence>
<reference evidence="10 11" key="1">
    <citation type="submission" date="2022-04" db="UniProtKB">
        <authorList>
            <consortium name="RefSeq"/>
        </authorList>
    </citation>
    <scope>IDENTIFICATION</scope>
    <source>
        <strain evidence="9 10">J_2021</strain>
        <tissue evidence="10 11">Erythrocytes</tissue>
    </source>
</reference>
<dbReference type="Bgee" id="108712698">
    <property type="expression patterns" value="Expressed in neurula embryo and 12 other cell types or tissues"/>
</dbReference>
<dbReference type="OrthoDB" id="73680at2759"/>
<name>A0A1L8GRK6_XENLA</name>
<dbReference type="InterPro" id="IPR050384">
    <property type="entry name" value="Endophilin_SH3RF"/>
</dbReference>
<evidence type="ECO:0000256" key="5">
    <source>
        <dbReference type="SAM" id="Coils"/>
    </source>
</evidence>
<feature type="compositionally biased region" description="Polar residues" evidence="6">
    <location>
        <begin position="240"/>
        <end position="258"/>
    </location>
</feature>
<evidence type="ECO:0000256" key="4">
    <source>
        <dbReference type="PROSITE-ProRule" id="PRU00192"/>
    </source>
</evidence>
<feature type="domain" description="SH3" evidence="7">
    <location>
        <begin position="478"/>
        <end position="537"/>
    </location>
</feature>
<feature type="domain" description="SoHo" evidence="8">
    <location>
        <begin position="73"/>
        <end position="134"/>
    </location>
</feature>
<dbReference type="AlphaFoldDB" id="A0A1L8GRK6"/>
<dbReference type="PANTHER" id="PTHR14167:SF54">
    <property type="entry name" value="VINEXIN"/>
    <property type="match status" value="1"/>
</dbReference>
<dbReference type="PROSITE" id="PS50002">
    <property type="entry name" value="SH3"/>
    <property type="match status" value="2"/>
</dbReference>
<dbReference type="Proteomes" id="UP000186698">
    <property type="component" value="Chromosome 3S"/>
</dbReference>
<proteinExistence type="predicted"/>
<dbReference type="PANTHER" id="PTHR14167">
    <property type="entry name" value="SH3 DOMAIN-CONTAINING"/>
    <property type="match status" value="1"/>
</dbReference>
<dbReference type="InterPro" id="IPR001452">
    <property type="entry name" value="SH3_domain"/>
</dbReference>
<dbReference type="Gene3D" id="2.30.30.40">
    <property type="entry name" value="SH3 Domains"/>
    <property type="match status" value="3"/>
</dbReference>
<dbReference type="KEGG" id="xla:108712698"/>
<feature type="region of interest" description="Disordered" evidence="6">
    <location>
        <begin position="117"/>
        <end position="350"/>
    </location>
</feature>
<evidence type="ECO:0000256" key="1">
    <source>
        <dbReference type="ARBA" id="ARBA00004282"/>
    </source>
</evidence>
<comment type="subcellular location">
    <subcellularLocation>
        <location evidence="1">Cell junction</location>
    </subcellularLocation>
</comment>
<dbReference type="SMART" id="SM00459">
    <property type="entry name" value="Sorb"/>
    <property type="match status" value="1"/>
</dbReference>
<dbReference type="SMART" id="SM00326">
    <property type="entry name" value="SH3"/>
    <property type="match status" value="2"/>
</dbReference>
<sequence>MDIMDLQEVMNEFLLTLDDFIPPHLQKKQHSPLSPSEHKQLPEENCEAREQISRTHVSSITQEALGSPGQCRKRHWIRFDGIGPTDKDGMPFASRSSVDKPRDWYRSMFRVLHRLSDSDESDNESKEKETITLHKSGHTDHKQWNHDDRVGHATTSSPIKQSSNRTFNPNSRELERSQSFTLSDPKRTISPIPRTPERTLYSPTIESPISLTSTELQRTPSSKSREQQRAPRSLPIDPYSAQTFTSKKTQGTVNATPSETHRTLFFASSEPRKTHNSISSQGNRTLNHSASTQSSYCGAFSTPPSSNQSSCKQLPPGLSNQGTNSTFERKPFTVSSKASREPQRGLYSRPVHTCPGMVPELQEFYPTDIESLFSHCFSTKDKVHSSDSTQMEPTSSISPIAKKAGLSKSSTSKALEKLEAELQLFNEELNRDLVDHMHTTVYTSYVDMPMQKSPAMIGGSRRSESCRTVDTPSTLEEKLLARAVVKFDFSAESPKELSLQRGTTLLILKRVDKNWLLGQQDGRRGLFPESYVRVLSPGESEQPVVPHLSGVALYDFEAESDAELSLTKIAQWFTPPENATCVQVVAPCSTQELAGTKCRVLYSYTPNNEDELHLIPGDTVTVSQHCDDGWYVGVCWRTKRFGTFPGNFVVPV</sequence>